<dbReference type="OrthoDB" id="6158176at2759"/>
<evidence type="ECO:0000313" key="4">
    <source>
        <dbReference type="EMBL" id="TNN75594.1"/>
    </source>
</evidence>
<comment type="caution">
    <text evidence="4">The sequence shown here is derived from an EMBL/GenBank/DDBJ whole genome shotgun (WGS) entry which is preliminary data.</text>
</comment>
<dbReference type="Pfam" id="PF00167">
    <property type="entry name" value="FGF"/>
    <property type="match status" value="2"/>
</dbReference>
<feature type="chain" id="PRO_5021499990" description="Fibroblast growth factor" evidence="2">
    <location>
        <begin position="17"/>
        <end position="295"/>
    </location>
</feature>
<feature type="signal peptide" evidence="2">
    <location>
        <begin position="1"/>
        <end position="16"/>
    </location>
</feature>
<evidence type="ECO:0000256" key="2">
    <source>
        <dbReference type="RuleBase" id="RU049442"/>
    </source>
</evidence>
<reference evidence="4 5" key="1">
    <citation type="submission" date="2019-03" db="EMBL/GenBank/DDBJ databases">
        <title>First draft genome of Liparis tanakae, snailfish: a comprehensive survey of snailfish specific genes.</title>
        <authorList>
            <person name="Kim W."/>
            <person name="Song I."/>
            <person name="Jeong J.-H."/>
            <person name="Kim D."/>
            <person name="Kim S."/>
            <person name="Ryu S."/>
            <person name="Song J.Y."/>
            <person name="Lee S.K."/>
        </authorList>
    </citation>
    <scope>NUCLEOTIDE SEQUENCE [LARGE SCALE GENOMIC DNA]</scope>
    <source>
        <tissue evidence="4">Muscle</tissue>
    </source>
</reference>
<dbReference type="PRINTS" id="PR00263">
    <property type="entry name" value="HBGFFGF"/>
</dbReference>
<evidence type="ECO:0000313" key="5">
    <source>
        <dbReference type="Proteomes" id="UP000314294"/>
    </source>
</evidence>
<comment type="similarity">
    <text evidence="1 2">Belongs to the heparin-binding growth factors family.</text>
</comment>
<dbReference type="SMART" id="SM00442">
    <property type="entry name" value="FGF"/>
    <property type="match status" value="1"/>
</dbReference>
<keyword evidence="5" id="KW-1185">Reference proteome</keyword>
<accession>A0A4Z2IDV8</accession>
<sequence>MIPLLVLLSLSDPVCPQARCAPGQACDPRQRRDAGGRGGVYEHLGGAPRRRNLYCATRYHLQIHPTGKIDGSLEENNPFSIMEITAVDVGVVAIKGLFSSRYLAMNDKGRLYASVSTDVTSGYSDTFSSPYKLLDSGYGPQEVFNKECEFVERIQELGYNTYASRHHSTEQPLPQGSSGKRRASAKRQWYVSINGKGRPRRGFKTRSTDKASLFLPRVLGNKDHELTVGALTNTRISTAPEGTAADGDTVPEKAVADGQMTEQTFMESTLLPSKSSKTRTPHLGTYSLFRSAAVM</sequence>
<dbReference type="InterPro" id="IPR008996">
    <property type="entry name" value="IL1/FGF"/>
</dbReference>
<name>A0A4Z2IDV8_9TELE</name>
<feature type="region of interest" description="Disordered" evidence="3">
    <location>
        <begin position="165"/>
        <end position="185"/>
    </location>
</feature>
<dbReference type="PANTHER" id="PTHR11486">
    <property type="entry name" value="FIBROBLAST GROWTH FACTOR"/>
    <property type="match status" value="1"/>
</dbReference>
<evidence type="ECO:0000256" key="1">
    <source>
        <dbReference type="ARBA" id="ARBA00007936"/>
    </source>
</evidence>
<gene>
    <name evidence="4" type="primary">fgf3</name>
    <name evidence="4" type="ORF">EYF80_014144</name>
</gene>
<keyword evidence="2" id="KW-0732">Signal</keyword>
<dbReference type="GO" id="GO:0008083">
    <property type="term" value="F:growth factor activity"/>
    <property type="evidence" value="ECO:0007669"/>
    <property type="project" value="InterPro"/>
</dbReference>
<dbReference type="InterPro" id="IPR002209">
    <property type="entry name" value="Fibroblast_GF_fam"/>
</dbReference>
<dbReference type="Proteomes" id="UP000314294">
    <property type="component" value="Unassembled WGS sequence"/>
</dbReference>
<dbReference type="Gene3D" id="2.80.10.50">
    <property type="match status" value="1"/>
</dbReference>
<proteinExistence type="inferred from homology"/>
<protein>
    <recommendedName>
        <fullName evidence="2">Fibroblast growth factor</fullName>
        <shortName evidence="2">FGF</shortName>
    </recommendedName>
</protein>
<evidence type="ECO:0000256" key="3">
    <source>
        <dbReference type="SAM" id="MobiDB-lite"/>
    </source>
</evidence>
<dbReference type="EMBL" id="SRLO01000101">
    <property type="protein sequence ID" value="TNN75594.1"/>
    <property type="molecule type" value="Genomic_DNA"/>
</dbReference>
<organism evidence="4 5">
    <name type="scientific">Liparis tanakae</name>
    <name type="common">Tanaka's snailfish</name>
    <dbReference type="NCBI Taxonomy" id="230148"/>
    <lineage>
        <taxon>Eukaryota</taxon>
        <taxon>Metazoa</taxon>
        <taxon>Chordata</taxon>
        <taxon>Craniata</taxon>
        <taxon>Vertebrata</taxon>
        <taxon>Euteleostomi</taxon>
        <taxon>Actinopterygii</taxon>
        <taxon>Neopterygii</taxon>
        <taxon>Teleostei</taxon>
        <taxon>Neoteleostei</taxon>
        <taxon>Acanthomorphata</taxon>
        <taxon>Eupercaria</taxon>
        <taxon>Perciformes</taxon>
        <taxon>Cottioidei</taxon>
        <taxon>Cottales</taxon>
        <taxon>Liparidae</taxon>
        <taxon>Liparis</taxon>
    </lineage>
</organism>
<dbReference type="SUPFAM" id="SSF50353">
    <property type="entry name" value="Cytokine"/>
    <property type="match status" value="1"/>
</dbReference>
<feature type="region of interest" description="Disordered" evidence="3">
    <location>
        <begin position="21"/>
        <end position="43"/>
    </location>
</feature>
<dbReference type="AlphaFoldDB" id="A0A4Z2IDV8"/>